<evidence type="ECO:0000256" key="3">
    <source>
        <dbReference type="ARBA" id="ARBA00022729"/>
    </source>
</evidence>
<dbReference type="PANTHER" id="PTHR33191">
    <property type="entry name" value="RIPENING-RELATED PROTEIN 2-RELATED"/>
    <property type="match status" value="1"/>
</dbReference>
<keyword evidence="5" id="KW-1185">Reference proteome</keyword>
<organism evidence="4 5">
    <name type="scientific">Paspalum notatum var. saurae</name>
    <dbReference type="NCBI Taxonomy" id="547442"/>
    <lineage>
        <taxon>Eukaryota</taxon>
        <taxon>Viridiplantae</taxon>
        <taxon>Streptophyta</taxon>
        <taxon>Embryophyta</taxon>
        <taxon>Tracheophyta</taxon>
        <taxon>Spermatophyta</taxon>
        <taxon>Magnoliopsida</taxon>
        <taxon>Liliopsida</taxon>
        <taxon>Poales</taxon>
        <taxon>Poaceae</taxon>
        <taxon>PACMAD clade</taxon>
        <taxon>Panicoideae</taxon>
        <taxon>Andropogonodae</taxon>
        <taxon>Paspaleae</taxon>
        <taxon>Paspalinae</taxon>
        <taxon>Paspalum</taxon>
    </lineage>
</organism>
<dbReference type="Proteomes" id="UP001341281">
    <property type="component" value="Chromosome 05"/>
</dbReference>
<proteinExistence type="predicted"/>
<protein>
    <recommendedName>
        <fullName evidence="6">Secreted protein</fullName>
    </recommendedName>
</protein>
<evidence type="ECO:0000313" key="4">
    <source>
        <dbReference type="EMBL" id="WVZ74485.1"/>
    </source>
</evidence>
<reference evidence="4 5" key="1">
    <citation type="submission" date="2024-02" db="EMBL/GenBank/DDBJ databases">
        <title>High-quality chromosome-scale genome assembly of Pensacola bahiagrass (Paspalum notatum Flugge var. saurae).</title>
        <authorList>
            <person name="Vega J.M."/>
            <person name="Podio M."/>
            <person name="Orjuela J."/>
            <person name="Siena L.A."/>
            <person name="Pessino S.C."/>
            <person name="Combes M.C."/>
            <person name="Mariac C."/>
            <person name="Albertini E."/>
            <person name="Pupilli F."/>
            <person name="Ortiz J.P.A."/>
            <person name="Leblanc O."/>
        </authorList>
    </citation>
    <scope>NUCLEOTIDE SEQUENCE [LARGE SCALE GENOMIC DNA]</scope>
    <source>
        <strain evidence="4">R1</strain>
        <tissue evidence="4">Leaf</tissue>
    </source>
</reference>
<keyword evidence="3" id="KW-0732">Signal</keyword>
<dbReference type="EMBL" id="CP144749">
    <property type="protein sequence ID" value="WVZ74485.1"/>
    <property type="molecule type" value="Genomic_DNA"/>
</dbReference>
<keyword evidence="2" id="KW-0964">Secreted</keyword>
<dbReference type="Pfam" id="PF24300">
    <property type="entry name" value="KWL1"/>
    <property type="match status" value="1"/>
</dbReference>
<gene>
    <name evidence="4" type="ORF">U9M48_022664</name>
</gene>
<dbReference type="InterPro" id="IPR039271">
    <property type="entry name" value="Kiwellin-like"/>
</dbReference>
<evidence type="ECO:0000256" key="1">
    <source>
        <dbReference type="ARBA" id="ARBA00004613"/>
    </source>
</evidence>
<name>A0AAQ3WUY3_PASNO</name>
<evidence type="ECO:0008006" key="6">
    <source>
        <dbReference type="Google" id="ProtNLM"/>
    </source>
</evidence>
<dbReference type="AlphaFoldDB" id="A0AAQ3WUY3"/>
<dbReference type="GO" id="GO:0005576">
    <property type="term" value="C:extracellular region"/>
    <property type="evidence" value="ECO:0007669"/>
    <property type="project" value="UniProtKB-SubCell"/>
</dbReference>
<dbReference type="PANTHER" id="PTHR33191:SF36">
    <property type="entry name" value="RIPENING-RELATED PROTEIN 1"/>
    <property type="match status" value="1"/>
</dbReference>
<sequence>MSSTMGLLASCSSPSPSLCDSSAAAAAHHHPKNKCHASGILRGPKSGHVCGECCRPGHFYPTYQCWPLVSTHTKTVMTLNDFSEGKTTVAARRNATANTTATPSASWHSPQGGTYYKDKRCHKHIRIHARDRSVLAKFVDECDSLHGCDREHTHLVNASKAA</sequence>
<evidence type="ECO:0000256" key="2">
    <source>
        <dbReference type="ARBA" id="ARBA00022525"/>
    </source>
</evidence>
<evidence type="ECO:0000313" key="5">
    <source>
        <dbReference type="Proteomes" id="UP001341281"/>
    </source>
</evidence>
<accession>A0AAQ3WUY3</accession>
<comment type="subcellular location">
    <subcellularLocation>
        <location evidence="1">Secreted</location>
    </subcellularLocation>
</comment>